<dbReference type="AlphaFoldDB" id="A0A0C3C095"/>
<dbReference type="PANTHER" id="PTHR13379">
    <property type="entry name" value="UNCHARACTERIZED DUF1308"/>
    <property type="match status" value="1"/>
</dbReference>
<dbReference type="Proteomes" id="UP000054166">
    <property type="component" value="Unassembled WGS sequence"/>
</dbReference>
<feature type="compositionally biased region" description="Basic and acidic residues" evidence="1">
    <location>
        <begin position="189"/>
        <end position="199"/>
    </location>
</feature>
<keyword evidence="3" id="KW-1185">Reference proteome</keyword>
<dbReference type="EMBL" id="KN832970">
    <property type="protein sequence ID" value="KIM92248.1"/>
    <property type="molecule type" value="Genomic_DNA"/>
</dbReference>
<evidence type="ECO:0000313" key="3">
    <source>
        <dbReference type="Proteomes" id="UP000054166"/>
    </source>
</evidence>
<dbReference type="STRING" id="765440.A0A0C3C095"/>
<name>A0A0C3C095_PILCF</name>
<evidence type="ECO:0000313" key="2">
    <source>
        <dbReference type="EMBL" id="KIM92248.1"/>
    </source>
</evidence>
<feature type="region of interest" description="Disordered" evidence="1">
    <location>
        <begin position="179"/>
        <end position="199"/>
    </location>
</feature>
<feature type="compositionally biased region" description="Basic residues" evidence="1">
    <location>
        <begin position="334"/>
        <end position="345"/>
    </location>
</feature>
<gene>
    <name evidence="2" type="ORF">PILCRDRAFT_94223</name>
</gene>
<evidence type="ECO:0000256" key="1">
    <source>
        <dbReference type="SAM" id="MobiDB-lite"/>
    </source>
</evidence>
<dbReference type="PANTHER" id="PTHR13379:SF0">
    <property type="entry name" value="UPF0415 PROTEIN C7ORF25"/>
    <property type="match status" value="1"/>
</dbReference>
<reference evidence="3" key="2">
    <citation type="submission" date="2015-01" db="EMBL/GenBank/DDBJ databases">
        <title>Evolutionary Origins and Diversification of the Mycorrhizal Mutualists.</title>
        <authorList>
            <consortium name="DOE Joint Genome Institute"/>
            <consortium name="Mycorrhizal Genomics Consortium"/>
            <person name="Kohler A."/>
            <person name="Kuo A."/>
            <person name="Nagy L.G."/>
            <person name="Floudas D."/>
            <person name="Copeland A."/>
            <person name="Barry K.W."/>
            <person name="Cichocki N."/>
            <person name="Veneault-Fourrey C."/>
            <person name="LaButti K."/>
            <person name="Lindquist E.A."/>
            <person name="Lipzen A."/>
            <person name="Lundell T."/>
            <person name="Morin E."/>
            <person name="Murat C."/>
            <person name="Riley R."/>
            <person name="Ohm R."/>
            <person name="Sun H."/>
            <person name="Tunlid A."/>
            <person name="Henrissat B."/>
            <person name="Grigoriev I.V."/>
            <person name="Hibbett D.S."/>
            <person name="Martin F."/>
        </authorList>
    </citation>
    <scope>NUCLEOTIDE SEQUENCE [LARGE SCALE GENOMIC DNA]</scope>
    <source>
        <strain evidence="3">F 1598</strain>
    </source>
</reference>
<evidence type="ECO:0008006" key="4">
    <source>
        <dbReference type="Google" id="ProtNLM"/>
    </source>
</evidence>
<dbReference type="HOGENOM" id="CLU_019578_0_0_1"/>
<accession>A0A0C3C095</accession>
<dbReference type="OrthoDB" id="14527at2759"/>
<reference evidence="2 3" key="1">
    <citation type="submission" date="2014-04" db="EMBL/GenBank/DDBJ databases">
        <authorList>
            <consortium name="DOE Joint Genome Institute"/>
            <person name="Kuo A."/>
            <person name="Tarkka M."/>
            <person name="Buscot F."/>
            <person name="Kohler A."/>
            <person name="Nagy L.G."/>
            <person name="Floudas D."/>
            <person name="Copeland A."/>
            <person name="Barry K.W."/>
            <person name="Cichocki N."/>
            <person name="Veneault-Fourrey C."/>
            <person name="LaButti K."/>
            <person name="Lindquist E.A."/>
            <person name="Lipzen A."/>
            <person name="Lundell T."/>
            <person name="Morin E."/>
            <person name="Murat C."/>
            <person name="Sun H."/>
            <person name="Tunlid A."/>
            <person name="Henrissat B."/>
            <person name="Grigoriev I.V."/>
            <person name="Hibbett D.S."/>
            <person name="Martin F."/>
            <person name="Nordberg H.P."/>
            <person name="Cantor M.N."/>
            <person name="Hua S.X."/>
        </authorList>
    </citation>
    <scope>NUCLEOTIDE SEQUENCE [LARGE SCALE GENOMIC DNA]</scope>
    <source>
        <strain evidence="2 3">F 1598</strain>
    </source>
</reference>
<sequence>MPTAHLVANEPVAHHNLHLLHALLQDIYESAASFEPLTPKPPILDTSVEINWDEENQCGQENVPGMRVLREAIKGDLERLESFLADPDSAKLPALSTNSPYLISVWNEVLCAPFPVVSIFRSFPVRGGESPQPGHRRANNSAGVKVDVVCDGGRRWIRVNTVKNSRMLAELREIDSYLTDSDDDSDDSMTDHRPSLAQKEFDNSVLRMGRSLITAAKENLVPGTTDPPRITLRLTRLDPHETGIDSRISQTVRCLREMGIDVELGERDNLEVPTGPAAHSEPIAKTLEPTVRVNLDLSALIALVSDLTHAPLPQSTEEANARFIPSQKYLEWKKHRSSGAAKKKKDSMVNRDGVVSDKPGQSIHARALVIQVSQEMGKSLLQDMHDRLISISSPGLASNSEDRTMQKIEFWTTPEARDRCHRILSKIGGPNERRRANALFLSSSAPIEMQEEAYWRNSRYPQGFLPLPPIHTYPSSEPHAQLEYPLQAEDPTTLPPFFRSLASTCRTILAQEIVPHPKSLQQLVGEGGDDELPVETAANEEIQRALVTRANPRLTAHTVQSLLWGAELGWTTLTANKSSVKAILRDMKQTGDVGRLDRDVAESIGGREIEKAALWLVDPRSLAEGQRADFGV</sequence>
<organism evidence="2 3">
    <name type="scientific">Piloderma croceum (strain F 1598)</name>
    <dbReference type="NCBI Taxonomy" id="765440"/>
    <lineage>
        <taxon>Eukaryota</taxon>
        <taxon>Fungi</taxon>
        <taxon>Dikarya</taxon>
        <taxon>Basidiomycota</taxon>
        <taxon>Agaricomycotina</taxon>
        <taxon>Agaricomycetes</taxon>
        <taxon>Agaricomycetidae</taxon>
        <taxon>Atheliales</taxon>
        <taxon>Atheliaceae</taxon>
        <taxon>Piloderma</taxon>
    </lineage>
</organism>
<protein>
    <recommendedName>
        <fullName evidence="4">DUF1308 domain-containing protein</fullName>
    </recommendedName>
</protein>
<dbReference type="InParanoid" id="A0A0C3C095"/>
<proteinExistence type="predicted"/>
<feature type="region of interest" description="Disordered" evidence="1">
    <location>
        <begin position="334"/>
        <end position="357"/>
    </location>
</feature>